<feature type="compositionally biased region" description="Acidic residues" evidence="1">
    <location>
        <begin position="33"/>
        <end position="56"/>
    </location>
</feature>
<proteinExistence type="predicted"/>
<gene>
    <name evidence="2" type="ORF">CARUB_v10003324mg</name>
</gene>
<dbReference type="AlphaFoldDB" id="R0FCW9"/>
<dbReference type="PANTHER" id="PTHR31228">
    <property type="entry name" value="CYSTATIN/MONELLIN SUPERFAMILY PROTEIN"/>
    <property type="match status" value="1"/>
</dbReference>
<dbReference type="EMBL" id="KB870810">
    <property type="protein sequence ID" value="EOA19671.1"/>
    <property type="molecule type" value="Genomic_DNA"/>
</dbReference>
<dbReference type="NCBIfam" id="TIGR01638">
    <property type="entry name" value="Atha_cystat_rel"/>
    <property type="match status" value="1"/>
</dbReference>
<feature type="region of interest" description="Disordered" evidence="1">
    <location>
        <begin position="1"/>
        <end position="76"/>
    </location>
</feature>
<evidence type="ECO:0008006" key="4">
    <source>
        <dbReference type="Google" id="ProtNLM"/>
    </source>
</evidence>
<accession>R0FCW9</accession>
<dbReference type="Proteomes" id="UP000029121">
    <property type="component" value="Unassembled WGS sequence"/>
</dbReference>
<dbReference type="STRING" id="81985.R0FCW9"/>
<protein>
    <recommendedName>
        <fullName evidence="4">Cystatin domain-containing protein</fullName>
    </recommendedName>
</protein>
<keyword evidence="3" id="KW-1185">Reference proteome</keyword>
<evidence type="ECO:0000313" key="2">
    <source>
        <dbReference type="EMBL" id="EOA19671.1"/>
    </source>
</evidence>
<evidence type="ECO:0000256" key="1">
    <source>
        <dbReference type="SAM" id="MobiDB-lite"/>
    </source>
</evidence>
<dbReference type="OrthoDB" id="1090670at2759"/>
<dbReference type="KEGG" id="crb:17884505"/>
<reference evidence="3" key="1">
    <citation type="journal article" date="2013" name="Nat. Genet.">
        <title>The Capsella rubella genome and the genomic consequences of rapid mating system evolution.</title>
        <authorList>
            <person name="Slotte T."/>
            <person name="Hazzouri K.M."/>
            <person name="Agren J.A."/>
            <person name="Koenig D."/>
            <person name="Maumus F."/>
            <person name="Guo Y.L."/>
            <person name="Steige K."/>
            <person name="Platts A.E."/>
            <person name="Escobar J.S."/>
            <person name="Newman L.K."/>
            <person name="Wang W."/>
            <person name="Mandakova T."/>
            <person name="Vello E."/>
            <person name="Smith L.M."/>
            <person name="Henz S.R."/>
            <person name="Steffen J."/>
            <person name="Takuno S."/>
            <person name="Brandvain Y."/>
            <person name="Coop G."/>
            <person name="Andolfatto P."/>
            <person name="Hu T.T."/>
            <person name="Blanchette M."/>
            <person name="Clark R.M."/>
            <person name="Quesneville H."/>
            <person name="Nordborg M."/>
            <person name="Gaut B.S."/>
            <person name="Lysak M.A."/>
            <person name="Jenkins J."/>
            <person name="Grimwood J."/>
            <person name="Chapman J."/>
            <person name="Prochnik S."/>
            <person name="Shu S."/>
            <person name="Rokhsar D."/>
            <person name="Schmutz J."/>
            <person name="Weigel D."/>
            <person name="Wright S.I."/>
        </authorList>
    </citation>
    <scope>NUCLEOTIDE SEQUENCE [LARGE SCALE GENOMIC DNA]</scope>
    <source>
        <strain evidence="3">cv. Monte Gargano</strain>
    </source>
</reference>
<organism evidence="2 3">
    <name type="scientific">Capsella rubella</name>
    <dbReference type="NCBI Taxonomy" id="81985"/>
    <lineage>
        <taxon>Eukaryota</taxon>
        <taxon>Viridiplantae</taxon>
        <taxon>Streptophyta</taxon>
        <taxon>Embryophyta</taxon>
        <taxon>Tracheophyta</taxon>
        <taxon>Spermatophyta</taxon>
        <taxon>Magnoliopsida</taxon>
        <taxon>eudicotyledons</taxon>
        <taxon>Gunneridae</taxon>
        <taxon>Pentapetalae</taxon>
        <taxon>rosids</taxon>
        <taxon>malvids</taxon>
        <taxon>Brassicales</taxon>
        <taxon>Brassicaceae</taxon>
        <taxon>Camelineae</taxon>
        <taxon>Capsella</taxon>
    </lineage>
</organism>
<name>R0FCW9_9BRAS</name>
<dbReference type="InterPro" id="IPR006525">
    <property type="entry name" value="Cystatin-related_pln"/>
</dbReference>
<sequence>MTTMISCDVTAKRASASDDNKPKVSPMKKQKFDEEDDEYIESETESEDDGVFEGEVGDGRVPYGKYIGLEDPVEPEPEWDVDSFDGREYESDPEIRGSFASENAYMDYREYSIQALKNRGFLPDPLNFIGNVHDLDGPGCRNMTNREYLTDLASLCVKKLNDYKGITVEFVSIVRATLTAGSRWKMYITFMAREYPNGPLIEYQAKAMDFAGRSRPPFPILCRPSPKPLIYH</sequence>
<evidence type="ECO:0000313" key="3">
    <source>
        <dbReference type="Proteomes" id="UP000029121"/>
    </source>
</evidence>
<dbReference type="PANTHER" id="PTHR31228:SF40">
    <property type="entry name" value="CYSTATIN_MONELLIN SUPERFAMILY PROTEIN"/>
    <property type="match status" value="1"/>
</dbReference>